<organism evidence="2 3">
    <name type="scientific">Lactococcus garvieae</name>
    <dbReference type="NCBI Taxonomy" id="1363"/>
    <lineage>
        <taxon>Bacteria</taxon>
        <taxon>Bacillati</taxon>
        <taxon>Bacillota</taxon>
        <taxon>Bacilli</taxon>
        <taxon>Lactobacillales</taxon>
        <taxon>Streptococcaceae</taxon>
        <taxon>Lactococcus</taxon>
    </lineage>
</organism>
<dbReference type="PROSITE" id="PS50943">
    <property type="entry name" value="HTH_CROC1"/>
    <property type="match status" value="1"/>
</dbReference>
<accession>A0AA43PF15</accession>
<sequence>MDLLKVRKSFGLSQNDVSRIMGVSKGFVSAVENGRKTLTAEKEEKLVAYLNIKPKADVTVLIDYLKIRLKTFQYENVVKKLLQIPLDKFNVGRGGGQGYPCRIEHGNIKVYYQIEDTEHEENIDMGVLIEMTGSGCRLFETFLKEQDRTWREFLRDCRSYAVKATQIEGEIDEEAVEDYLNFTQFDIALDERYNPEYNYDLFKLWGKVRNNQVKTLFKHFEPHEAFSPVSGLFQSKGLSLAFGKRGGTIAMEFYEKDKEQALKRELPVEDVQQIYGFKNRYEVRLSHDKAKQVIYDYAFKESNLFEVAVCIISSYLTFYDDEGDLDREWLDVLGSSKRYKFITEPKEISPEKRRRWITRQLLRELSIEYAVNKNTGVHFLMDSIRSYDFSEEEELRIEEETKYLKNKEFQYQARSTSKGRNLLEAIGMGEGRSE</sequence>
<dbReference type="Pfam" id="PF02486">
    <property type="entry name" value="Rep_trans"/>
    <property type="match status" value="1"/>
</dbReference>
<dbReference type="GO" id="GO:0003677">
    <property type="term" value="F:DNA binding"/>
    <property type="evidence" value="ECO:0007669"/>
    <property type="project" value="InterPro"/>
</dbReference>
<dbReference type="Pfam" id="PF18106">
    <property type="entry name" value="Rol_Rep_N"/>
    <property type="match status" value="1"/>
</dbReference>
<dbReference type="Gene3D" id="1.10.260.40">
    <property type="entry name" value="lambda repressor-like DNA-binding domains"/>
    <property type="match status" value="1"/>
</dbReference>
<dbReference type="InterPro" id="IPR040819">
    <property type="entry name" value="Rol_Rep_N"/>
</dbReference>
<dbReference type="Proteomes" id="UP001157396">
    <property type="component" value="Unassembled WGS sequence"/>
</dbReference>
<gene>
    <name evidence="2" type="ORF">QHR29_03025</name>
</gene>
<evidence type="ECO:0000313" key="3">
    <source>
        <dbReference type="Proteomes" id="UP001157396"/>
    </source>
</evidence>
<comment type="caution">
    <text evidence="2">The sequence shown here is derived from an EMBL/GenBank/DDBJ whole genome shotgun (WGS) entry which is preliminary data.</text>
</comment>
<evidence type="ECO:0000313" key="2">
    <source>
        <dbReference type="EMBL" id="MDH7959439.1"/>
    </source>
</evidence>
<dbReference type="AlphaFoldDB" id="A0AA43PF15"/>
<dbReference type="InterPro" id="IPR001387">
    <property type="entry name" value="Cro/C1-type_HTH"/>
</dbReference>
<dbReference type="EMBL" id="JARYTV010000002">
    <property type="protein sequence ID" value="MDH7959439.1"/>
    <property type="molecule type" value="Genomic_DNA"/>
</dbReference>
<name>A0AA43PF15_9LACT</name>
<reference evidence="2" key="1">
    <citation type="submission" date="2023-04" db="EMBL/GenBank/DDBJ databases">
        <title>Genomic analysis of Lactococcus garvieae isolates.</title>
        <authorList>
            <person name="Zhanghang C."/>
        </authorList>
    </citation>
    <scope>NUCLEOTIDE SEQUENCE</scope>
    <source>
        <strain evidence="2">ZB-1</strain>
    </source>
</reference>
<dbReference type="SUPFAM" id="SSF47413">
    <property type="entry name" value="lambda repressor-like DNA-binding domains"/>
    <property type="match status" value="1"/>
</dbReference>
<dbReference type="SMART" id="SM00530">
    <property type="entry name" value="HTH_XRE"/>
    <property type="match status" value="1"/>
</dbReference>
<proteinExistence type="predicted"/>
<protein>
    <submittedName>
        <fullName evidence="2">XRE family transcriptional regulator</fullName>
    </submittedName>
</protein>
<dbReference type="RefSeq" id="WP_265149401.1">
    <property type="nucleotide sequence ID" value="NZ_AP026069.1"/>
</dbReference>
<dbReference type="CDD" id="cd00093">
    <property type="entry name" value="HTH_XRE"/>
    <property type="match status" value="1"/>
</dbReference>
<evidence type="ECO:0000259" key="1">
    <source>
        <dbReference type="PROSITE" id="PS50943"/>
    </source>
</evidence>
<dbReference type="InterPro" id="IPR010982">
    <property type="entry name" value="Lambda_DNA-bd_dom_sf"/>
</dbReference>
<dbReference type="InterPro" id="IPR003491">
    <property type="entry name" value="REP-like_C"/>
</dbReference>
<dbReference type="Pfam" id="PF01381">
    <property type="entry name" value="HTH_3"/>
    <property type="match status" value="1"/>
</dbReference>
<feature type="domain" description="HTH cro/C1-type" evidence="1">
    <location>
        <begin position="3"/>
        <end position="58"/>
    </location>
</feature>